<dbReference type="GO" id="GO:0009055">
    <property type="term" value="F:electron transfer activity"/>
    <property type="evidence" value="ECO:0007669"/>
    <property type="project" value="UniProtKB-UniRule"/>
</dbReference>
<dbReference type="PIRSF" id="PIRSF000014">
    <property type="entry name" value="4_hem_cytch_TorC"/>
    <property type="match status" value="1"/>
</dbReference>
<evidence type="ECO:0000256" key="7">
    <source>
        <dbReference type="ARBA" id="ARBA00022617"/>
    </source>
</evidence>
<accession>A0A418UY60</accession>
<sequence>MTAPMTGFGRRWPLAFVLLLAAAGGAIAWGGFNTAMEATNSLAFCTSCHAMRDNVYQEYKTSAHYSNRSGVRAVCSDCHVPRDWGHMLIRKVTASKELLHWMAGSIDTPEKFEAKRHELARHEWDRMRANDSRECRNCHSFAAMDFHKQSAKAASAMAAAMKAGKTCIDCHKGVAHRLPDITAGHRAAFAQLAAAAKTLAPTPGATLYAIARTPFRLAPNESNAAGEIAPAAAVALRSVDGDVLGVELEGWQREGSPEMMYQRVGQRVLVATLDAAAIEKLMPLETVTDPDTDLAWTRMRLHVWVPAGGFVSELDPLWQIGARINDDNCTMCHALRQPTTATANQWIGHVNAMKRFTALTGEEVALLQAYLQNHARDAAPASR</sequence>
<proteinExistence type="inferred from homology"/>
<dbReference type="Proteomes" id="UP000285523">
    <property type="component" value="Unassembled WGS sequence"/>
</dbReference>
<dbReference type="AlphaFoldDB" id="A0A418UY60"/>
<evidence type="ECO:0000256" key="16">
    <source>
        <dbReference type="PIRSR" id="PIRSR000014-1"/>
    </source>
</evidence>
<name>A0A418UY60_RHOPL</name>
<evidence type="ECO:0000256" key="9">
    <source>
        <dbReference type="ARBA" id="ARBA00022723"/>
    </source>
</evidence>
<dbReference type="PANTHER" id="PTHR30333">
    <property type="entry name" value="CYTOCHROME C-TYPE PROTEIN"/>
    <property type="match status" value="1"/>
</dbReference>
<feature type="domain" description="NapC/NirT cytochrome c N-terminal" evidence="18">
    <location>
        <begin position="12"/>
        <end position="180"/>
    </location>
</feature>
<keyword evidence="4 15" id="KW-0813">Transport</keyword>
<feature type="binding site" description="axial binding residue" evidence="17">
    <location>
        <position position="49"/>
    </location>
    <ligand>
        <name>heme</name>
        <dbReference type="ChEBI" id="CHEBI:30413"/>
        <label>1</label>
    </ligand>
    <ligandPart>
        <name>Fe</name>
        <dbReference type="ChEBI" id="CHEBI:18248"/>
    </ligandPart>
</feature>
<evidence type="ECO:0000256" key="4">
    <source>
        <dbReference type="ARBA" id="ARBA00022448"/>
    </source>
</evidence>
<keyword evidence="12 15" id="KW-0408">Iron</keyword>
<evidence type="ECO:0000256" key="10">
    <source>
        <dbReference type="ARBA" id="ARBA00022982"/>
    </source>
</evidence>
<feature type="binding site" description="covalent" evidence="16">
    <location>
        <position position="329"/>
    </location>
    <ligand>
        <name>heme</name>
        <dbReference type="ChEBI" id="CHEBI:30413"/>
        <label>5</label>
    </ligand>
</feature>
<comment type="function">
    <text evidence="14">Mediates electron flow from quinones to the NapAB complex.</text>
</comment>
<evidence type="ECO:0000256" key="15">
    <source>
        <dbReference type="PIRNR" id="PIRNR000014"/>
    </source>
</evidence>
<evidence type="ECO:0000256" key="1">
    <source>
        <dbReference type="ARBA" id="ARBA00004249"/>
    </source>
</evidence>
<dbReference type="GO" id="GO:0005886">
    <property type="term" value="C:plasma membrane"/>
    <property type="evidence" value="ECO:0007669"/>
    <property type="project" value="UniProtKB-SubCell"/>
</dbReference>
<keyword evidence="8" id="KW-0812">Transmembrane</keyword>
<keyword evidence="9 15" id="KW-0479">Metal-binding</keyword>
<dbReference type="SUPFAM" id="SSF48695">
    <property type="entry name" value="Multiheme cytochromes"/>
    <property type="match status" value="1"/>
</dbReference>
<comment type="similarity">
    <text evidence="2 15">Belongs to the TorC/TorY family.</text>
</comment>
<organism evidence="19 20">
    <name type="scientific">Rhodopseudomonas palustris</name>
    <dbReference type="NCBI Taxonomy" id="1076"/>
    <lineage>
        <taxon>Bacteria</taxon>
        <taxon>Pseudomonadati</taxon>
        <taxon>Pseudomonadota</taxon>
        <taxon>Alphaproteobacteria</taxon>
        <taxon>Hyphomicrobiales</taxon>
        <taxon>Nitrobacteraceae</taxon>
        <taxon>Rhodopseudomonas</taxon>
    </lineage>
</organism>
<feature type="binding site" description="covalent" evidence="16">
    <location>
        <position position="167"/>
    </location>
    <ligand>
        <name>heme</name>
        <dbReference type="ChEBI" id="CHEBI:30413"/>
        <label>4</label>
    </ligand>
</feature>
<evidence type="ECO:0000256" key="12">
    <source>
        <dbReference type="ARBA" id="ARBA00023004"/>
    </source>
</evidence>
<protein>
    <recommendedName>
        <fullName evidence="15">Cytochrome c-type protein</fullName>
    </recommendedName>
</protein>
<evidence type="ECO:0000259" key="18">
    <source>
        <dbReference type="Pfam" id="PF03264"/>
    </source>
</evidence>
<evidence type="ECO:0000256" key="8">
    <source>
        <dbReference type="ARBA" id="ARBA00022692"/>
    </source>
</evidence>
<keyword evidence="6 15" id="KW-0997">Cell inner membrane</keyword>
<evidence type="ECO:0000313" key="19">
    <source>
        <dbReference type="EMBL" id="RJF67391.1"/>
    </source>
</evidence>
<evidence type="ECO:0000256" key="3">
    <source>
        <dbReference type="ARBA" id="ARBA00007395"/>
    </source>
</evidence>
<dbReference type="InterPro" id="IPR038266">
    <property type="entry name" value="NapC/NirT_cytc_sf"/>
</dbReference>
<feature type="binding site" description="axial binding residue" evidence="17">
    <location>
        <position position="171"/>
    </location>
    <ligand>
        <name>heme</name>
        <dbReference type="ChEBI" id="CHEBI:30413"/>
        <label>4</label>
    </ligand>
    <ligandPart>
        <name>Fe</name>
        <dbReference type="ChEBI" id="CHEBI:18248"/>
    </ligandPart>
</feature>
<feature type="binding site" description="covalent" evidence="16">
    <location>
        <position position="138"/>
    </location>
    <ligand>
        <name>heme</name>
        <dbReference type="ChEBI" id="CHEBI:30413"/>
        <label>3</label>
    </ligand>
</feature>
<comment type="caution">
    <text evidence="19">The sequence shown here is derived from an EMBL/GenBank/DDBJ whole genome shotgun (WGS) entry which is preliminary data.</text>
</comment>
<dbReference type="InterPro" id="IPR009154">
    <property type="entry name" value="Membr-bd_4haem_cyt_TorC"/>
</dbReference>
<evidence type="ECO:0000256" key="13">
    <source>
        <dbReference type="ARBA" id="ARBA00023136"/>
    </source>
</evidence>
<comment type="PTM">
    <text evidence="16">Binds 5 heme groups per subunit.</text>
</comment>
<dbReference type="OrthoDB" id="7360653at2"/>
<dbReference type="Gene3D" id="1.10.3820.10">
    <property type="entry name" value="Di-heme elbow motif domain"/>
    <property type="match status" value="1"/>
</dbReference>
<dbReference type="PANTHER" id="PTHR30333:SF1">
    <property type="entry name" value="CYTOCHROME C-TYPE PROTEIN NAPC"/>
    <property type="match status" value="1"/>
</dbReference>
<evidence type="ECO:0000256" key="2">
    <source>
        <dbReference type="ARBA" id="ARBA00006417"/>
    </source>
</evidence>
<gene>
    <name evidence="19" type="ORF">D4Q52_23280</name>
</gene>
<evidence type="ECO:0000256" key="11">
    <source>
        <dbReference type="ARBA" id="ARBA00022989"/>
    </source>
</evidence>
<keyword evidence="10 15" id="KW-0249">Electron transport</keyword>
<dbReference type="GO" id="GO:0005506">
    <property type="term" value="F:iron ion binding"/>
    <property type="evidence" value="ECO:0007669"/>
    <property type="project" value="UniProtKB-UniRule"/>
</dbReference>
<dbReference type="EMBL" id="QYYD01000033">
    <property type="protein sequence ID" value="RJF67391.1"/>
    <property type="molecule type" value="Genomic_DNA"/>
</dbReference>
<keyword evidence="13 15" id="KW-0472">Membrane</keyword>
<dbReference type="FunFam" id="1.10.3820.10:FF:000001">
    <property type="entry name" value="Cytochrome c-type protein"/>
    <property type="match status" value="1"/>
</dbReference>
<feature type="binding site" description="axial binding residue" evidence="17">
    <location>
        <position position="139"/>
    </location>
    <ligand>
        <name>heme</name>
        <dbReference type="ChEBI" id="CHEBI:30413"/>
        <label>3</label>
    </ligand>
    <ligandPart>
        <name>Fe</name>
        <dbReference type="ChEBI" id="CHEBI:18248"/>
    </ligandPart>
</feature>
<comment type="subcellular location">
    <subcellularLocation>
        <location evidence="1">Cell inner membrane</location>
        <topology evidence="1">Single-pass type II membrane protein</topology>
    </subcellularLocation>
</comment>
<dbReference type="GO" id="GO:0020037">
    <property type="term" value="F:heme binding"/>
    <property type="evidence" value="ECO:0007669"/>
    <property type="project" value="UniProtKB-UniRule"/>
</dbReference>
<feature type="binding site" description="covalent" evidence="16">
    <location>
        <position position="48"/>
    </location>
    <ligand>
        <name>heme</name>
        <dbReference type="ChEBI" id="CHEBI:30413"/>
        <label>1</label>
    </ligand>
</feature>
<dbReference type="InterPro" id="IPR051174">
    <property type="entry name" value="Cytochrome_c-type_ET"/>
</dbReference>
<feature type="binding site" description="axial binding residue" evidence="17">
    <location>
        <position position="333"/>
    </location>
    <ligand>
        <name>heme</name>
        <dbReference type="ChEBI" id="CHEBI:30413"/>
        <label>5</label>
    </ligand>
    <ligandPart>
        <name>Fe</name>
        <dbReference type="ChEBI" id="CHEBI:18248"/>
    </ligandPart>
</feature>
<keyword evidence="5 15" id="KW-1003">Cell membrane</keyword>
<feature type="binding site" description="covalent" evidence="16">
    <location>
        <position position="78"/>
    </location>
    <ligand>
        <name>heme</name>
        <dbReference type="ChEBI" id="CHEBI:30413"/>
        <label>2</label>
    </ligand>
</feature>
<feature type="binding site" description="covalent" evidence="16">
    <location>
        <position position="75"/>
    </location>
    <ligand>
        <name>heme</name>
        <dbReference type="ChEBI" id="CHEBI:30413"/>
        <label>2</label>
    </ligand>
</feature>
<dbReference type="InterPro" id="IPR005126">
    <property type="entry name" value="NapC/NirT_cyt_c_N"/>
</dbReference>
<keyword evidence="7 15" id="KW-0349">Heme</keyword>
<dbReference type="InterPro" id="IPR036909">
    <property type="entry name" value="Cyt_c-like_dom_sf"/>
</dbReference>
<evidence type="ECO:0000256" key="17">
    <source>
        <dbReference type="PIRSR" id="PIRSR000014-2"/>
    </source>
</evidence>
<reference evidence="19 20" key="1">
    <citation type="submission" date="2018-09" db="EMBL/GenBank/DDBJ databases">
        <title>Draft genome sequence of Rhodopseudomonas palustris 2.1.18.</title>
        <authorList>
            <person name="Robertson S.L."/>
            <person name="Meyer T.E."/>
            <person name="Kyndt J.A."/>
        </authorList>
    </citation>
    <scope>NUCLEOTIDE SEQUENCE [LARGE SCALE GENOMIC DNA]</scope>
    <source>
        <strain evidence="19 20">2.1.18</strain>
    </source>
</reference>
<evidence type="ECO:0000256" key="6">
    <source>
        <dbReference type="ARBA" id="ARBA00022519"/>
    </source>
</evidence>
<evidence type="ECO:0000256" key="14">
    <source>
        <dbReference type="ARBA" id="ARBA00055242"/>
    </source>
</evidence>
<feature type="binding site" description="covalent" evidence="16">
    <location>
        <position position="332"/>
    </location>
    <ligand>
        <name>heme</name>
        <dbReference type="ChEBI" id="CHEBI:30413"/>
        <label>5</label>
    </ligand>
</feature>
<feature type="binding site" description="axial binding residue" evidence="17">
    <location>
        <position position="79"/>
    </location>
    <ligand>
        <name>heme</name>
        <dbReference type="ChEBI" id="CHEBI:30413"/>
        <label>2</label>
    </ligand>
    <ligandPart>
        <name>Fe</name>
        <dbReference type="ChEBI" id="CHEBI:18248"/>
    </ligandPart>
</feature>
<feature type="binding site" description="covalent" evidence="16">
    <location>
        <position position="170"/>
    </location>
    <ligand>
        <name>heme</name>
        <dbReference type="ChEBI" id="CHEBI:30413"/>
        <label>4</label>
    </ligand>
</feature>
<feature type="binding site" description="covalent" evidence="16">
    <location>
        <position position="45"/>
    </location>
    <ligand>
        <name>heme</name>
        <dbReference type="ChEBI" id="CHEBI:30413"/>
        <label>1</label>
    </ligand>
</feature>
<dbReference type="GO" id="GO:0009061">
    <property type="term" value="P:anaerobic respiration"/>
    <property type="evidence" value="ECO:0007669"/>
    <property type="project" value="TreeGrafter"/>
</dbReference>
<dbReference type="RefSeq" id="WP_119858964.1">
    <property type="nucleotide sequence ID" value="NZ_QYYD01000033.1"/>
</dbReference>
<evidence type="ECO:0000313" key="20">
    <source>
        <dbReference type="Proteomes" id="UP000285523"/>
    </source>
</evidence>
<dbReference type="GO" id="GO:0009276">
    <property type="term" value="C:Gram-negative-bacterium-type cell wall"/>
    <property type="evidence" value="ECO:0007669"/>
    <property type="project" value="UniProtKB-UniRule"/>
</dbReference>
<feature type="binding site" description="covalent" evidence="16">
    <location>
        <position position="135"/>
    </location>
    <ligand>
        <name>heme</name>
        <dbReference type="ChEBI" id="CHEBI:30413"/>
        <label>3</label>
    </ligand>
</feature>
<evidence type="ECO:0000256" key="5">
    <source>
        <dbReference type="ARBA" id="ARBA00022475"/>
    </source>
</evidence>
<keyword evidence="11" id="KW-1133">Transmembrane helix</keyword>
<comment type="similarity">
    <text evidence="3">Belongs to the NapC/NirT/NrfH family.</text>
</comment>
<dbReference type="Pfam" id="PF03264">
    <property type="entry name" value="Cytochrom_NNT"/>
    <property type="match status" value="1"/>
</dbReference>
<dbReference type="InterPro" id="IPR036280">
    <property type="entry name" value="Multihaem_cyt_sf"/>
</dbReference>
<dbReference type="SUPFAM" id="SSF46626">
    <property type="entry name" value="Cytochrome c"/>
    <property type="match status" value="1"/>
</dbReference>